<evidence type="ECO:0000313" key="3">
    <source>
        <dbReference type="Proteomes" id="UP001500280"/>
    </source>
</evidence>
<evidence type="ECO:0000259" key="1">
    <source>
        <dbReference type="PROSITE" id="PS51186"/>
    </source>
</evidence>
<dbReference type="SUPFAM" id="SSF55729">
    <property type="entry name" value="Acyl-CoA N-acyltransferases (Nat)"/>
    <property type="match status" value="1"/>
</dbReference>
<dbReference type="InterPro" id="IPR016181">
    <property type="entry name" value="Acyl_CoA_acyltransferase"/>
</dbReference>
<name>A0ABP4UV97_9ACTN</name>
<dbReference type="PROSITE" id="PS51186">
    <property type="entry name" value="GNAT"/>
    <property type="match status" value="1"/>
</dbReference>
<protein>
    <submittedName>
        <fullName evidence="2">GNAT family N-acetyltransferase</fullName>
    </submittedName>
</protein>
<sequence length="213" mass="22730">MTTLAEILRGVEAGAFPISDLGVTVVSAPSTREWCVMAFTGHIVIAADVDEAWVAERLPAGDMLAPTAPPFLTALTELSGRQVHGLDAMLLAPAITDPVERADAVIGLEEFTDHDHPRVLRALEFRDDVRVYGDPSGSVMTIGYGVGRRTECSVEVPESARGQGHGRRLVQAARALIPTDAHIWAQVSPGNAASFRAFLAAGYRIVGSETLLF</sequence>
<dbReference type="InterPro" id="IPR000182">
    <property type="entry name" value="GNAT_dom"/>
</dbReference>
<evidence type="ECO:0000313" key="2">
    <source>
        <dbReference type="EMBL" id="GAA1709828.1"/>
    </source>
</evidence>
<accession>A0ABP4UV97</accession>
<dbReference type="Pfam" id="PF00583">
    <property type="entry name" value="Acetyltransf_1"/>
    <property type="match status" value="1"/>
</dbReference>
<proteinExistence type="predicted"/>
<dbReference type="Gene3D" id="3.40.630.30">
    <property type="match status" value="1"/>
</dbReference>
<feature type="domain" description="N-acetyltransferase" evidence="1">
    <location>
        <begin position="89"/>
        <end position="213"/>
    </location>
</feature>
<comment type="caution">
    <text evidence="2">The sequence shown here is derived from an EMBL/GenBank/DDBJ whole genome shotgun (WGS) entry which is preliminary data.</text>
</comment>
<dbReference type="Proteomes" id="UP001500280">
    <property type="component" value="Unassembled WGS sequence"/>
</dbReference>
<keyword evidence="3" id="KW-1185">Reference proteome</keyword>
<organism evidence="2 3">
    <name type="scientific">Kribbella yunnanensis</name>
    <dbReference type="NCBI Taxonomy" id="190194"/>
    <lineage>
        <taxon>Bacteria</taxon>
        <taxon>Bacillati</taxon>
        <taxon>Actinomycetota</taxon>
        <taxon>Actinomycetes</taxon>
        <taxon>Propionibacteriales</taxon>
        <taxon>Kribbellaceae</taxon>
        <taxon>Kribbella</taxon>
    </lineage>
</organism>
<gene>
    <name evidence="2" type="ORF">GCM10009745_67200</name>
</gene>
<dbReference type="RefSeq" id="WP_344161150.1">
    <property type="nucleotide sequence ID" value="NZ_BAAANF010000022.1"/>
</dbReference>
<dbReference type="EMBL" id="BAAANF010000022">
    <property type="protein sequence ID" value="GAA1709828.1"/>
    <property type="molecule type" value="Genomic_DNA"/>
</dbReference>
<reference evidence="3" key="1">
    <citation type="journal article" date="2019" name="Int. J. Syst. Evol. Microbiol.">
        <title>The Global Catalogue of Microorganisms (GCM) 10K type strain sequencing project: providing services to taxonomists for standard genome sequencing and annotation.</title>
        <authorList>
            <consortium name="The Broad Institute Genomics Platform"/>
            <consortium name="The Broad Institute Genome Sequencing Center for Infectious Disease"/>
            <person name="Wu L."/>
            <person name="Ma J."/>
        </authorList>
    </citation>
    <scope>NUCLEOTIDE SEQUENCE [LARGE SCALE GENOMIC DNA]</scope>
    <source>
        <strain evidence="3">JCM 14307</strain>
    </source>
</reference>